<proteinExistence type="predicted"/>
<feature type="coiled-coil region" evidence="1">
    <location>
        <begin position="193"/>
        <end position="222"/>
    </location>
</feature>
<reference evidence="4" key="1">
    <citation type="submission" date="2016-03" db="EMBL/GenBank/DDBJ databases">
        <authorList>
            <person name="Devillers H."/>
        </authorList>
    </citation>
    <scope>NUCLEOTIDE SEQUENCE [LARGE SCALE GENOMIC DNA]</scope>
</reference>
<organism evidence="3 4">
    <name type="scientific">Lachancea mirantina</name>
    <dbReference type="NCBI Taxonomy" id="1230905"/>
    <lineage>
        <taxon>Eukaryota</taxon>
        <taxon>Fungi</taxon>
        <taxon>Dikarya</taxon>
        <taxon>Ascomycota</taxon>
        <taxon>Saccharomycotina</taxon>
        <taxon>Saccharomycetes</taxon>
        <taxon>Saccharomycetales</taxon>
        <taxon>Saccharomycetaceae</taxon>
        <taxon>Lachancea</taxon>
    </lineage>
</organism>
<dbReference type="STRING" id="1230905.A0A1G4J065"/>
<keyword evidence="4" id="KW-1185">Reference proteome</keyword>
<keyword evidence="1" id="KW-0175">Coiled coil</keyword>
<evidence type="ECO:0000256" key="1">
    <source>
        <dbReference type="SAM" id="Coils"/>
    </source>
</evidence>
<dbReference type="CDD" id="cd22571">
    <property type="entry name" value="SNF6"/>
    <property type="match status" value="1"/>
</dbReference>
<evidence type="ECO:0000313" key="3">
    <source>
        <dbReference type="EMBL" id="SCU82951.1"/>
    </source>
</evidence>
<dbReference type="Proteomes" id="UP000191024">
    <property type="component" value="Chromosome C"/>
</dbReference>
<accession>A0A1G4J065</accession>
<name>A0A1G4J065_9SACH</name>
<feature type="region of interest" description="Disordered" evidence="2">
    <location>
        <begin position="1"/>
        <end position="23"/>
    </location>
</feature>
<dbReference type="EMBL" id="LT598466">
    <property type="protein sequence ID" value="SCU82951.1"/>
    <property type="molecule type" value="Genomic_DNA"/>
</dbReference>
<dbReference type="AlphaFoldDB" id="A0A1G4J065"/>
<evidence type="ECO:0000256" key="2">
    <source>
        <dbReference type="SAM" id="MobiDB-lite"/>
    </source>
</evidence>
<feature type="compositionally biased region" description="Basic residues" evidence="2">
    <location>
        <begin position="1"/>
        <end position="13"/>
    </location>
</feature>
<dbReference type="InterPro" id="IPR059172">
    <property type="entry name" value="SNF6"/>
</dbReference>
<evidence type="ECO:0000313" key="4">
    <source>
        <dbReference type="Proteomes" id="UP000191024"/>
    </source>
</evidence>
<gene>
    <name evidence="3" type="ORF">LAMI_0C01464G</name>
</gene>
<sequence>MPVKKRRTHHGKQFRGSQDSQQARNYDNTRLKPEQVGRLVHDESDTISYRSYLLQNFMISSELIDVLTTQAVPVSKIKPPRIYPSMNLEAVKQAIEVEKQQILAMVQATSEYKVTYPDKYQILRQSSSKLTGSDVDHEMVEKVSNEFAAAFNKVVQDDRFVIHQGKFLELRGDVSEAPPDYWSKYKEIAFQKRQRALQIMQAAEEQKKKETEEAELRQRTAEAAVFDDHLDKNSEAAEMHSEGLTNQAMVPPEQQNGQTNHEQAHPAMLGSIFGDLNGDTFNNGFEDEFADLDTAFF</sequence>
<dbReference type="OrthoDB" id="4034416at2759"/>
<protein>
    <submittedName>
        <fullName evidence="3">LAMI_0C01464g1_1</fullName>
    </submittedName>
</protein>